<organism evidence="2 3">
    <name type="scientific">Fragilariopsis cylindrus CCMP1102</name>
    <dbReference type="NCBI Taxonomy" id="635003"/>
    <lineage>
        <taxon>Eukaryota</taxon>
        <taxon>Sar</taxon>
        <taxon>Stramenopiles</taxon>
        <taxon>Ochrophyta</taxon>
        <taxon>Bacillariophyta</taxon>
        <taxon>Bacillariophyceae</taxon>
        <taxon>Bacillariophycidae</taxon>
        <taxon>Bacillariales</taxon>
        <taxon>Bacillariaceae</taxon>
        <taxon>Fragilariopsis</taxon>
    </lineage>
</organism>
<dbReference type="OrthoDB" id="5531344at2759"/>
<proteinExistence type="predicted"/>
<reference evidence="2 3" key="1">
    <citation type="submission" date="2016-09" db="EMBL/GenBank/DDBJ databases">
        <title>Extensive genetic diversity and differential bi-allelic expression allows diatom success in the polar Southern Ocean.</title>
        <authorList>
            <consortium name="DOE Joint Genome Institute"/>
            <person name="Mock T."/>
            <person name="Otillar R.P."/>
            <person name="Strauss J."/>
            <person name="Dupont C."/>
            <person name="Frickenhaus S."/>
            <person name="Maumus F."/>
            <person name="Mcmullan M."/>
            <person name="Sanges R."/>
            <person name="Schmutz J."/>
            <person name="Toseland A."/>
            <person name="Valas R."/>
            <person name="Veluchamy A."/>
            <person name="Ward B.J."/>
            <person name="Allen A."/>
            <person name="Barry K."/>
            <person name="Falciatore A."/>
            <person name="Ferrante M."/>
            <person name="Fortunato A.E."/>
            <person name="Gloeckner G."/>
            <person name="Gruber A."/>
            <person name="Hipkin R."/>
            <person name="Janech M."/>
            <person name="Kroth P."/>
            <person name="Leese F."/>
            <person name="Lindquist E."/>
            <person name="Lyon B.R."/>
            <person name="Martin J."/>
            <person name="Mayer C."/>
            <person name="Parker M."/>
            <person name="Quesneville H."/>
            <person name="Raymond J."/>
            <person name="Uhlig C."/>
            <person name="Valentin K.U."/>
            <person name="Worden A.Z."/>
            <person name="Armbrust E.V."/>
            <person name="Bowler C."/>
            <person name="Green B."/>
            <person name="Moulton V."/>
            <person name="Van Oosterhout C."/>
            <person name="Grigoriev I."/>
        </authorList>
    </citation>
    <scope>NUCLEOTIDE SEQUENCE [LARGE SCALE GENOMIC DNA]</scope>
    <source>
        <strain evidence="2 3">CCMP1102</strain>
    </source>
</reference>
<accession>A0A1E7FVU0</accession>
<dbReference type="GO" id="GO:0000166">
    <property type="term" value="F:nucleotide binding"/>
    <property type="evidence" value="ECO:0007669"/>
    <property type="project" value="UniProtKB-KW"/>
</dbReference>
<keyword evidence="1" id="KW-0547">Nucleotide-binding</keyword>
<keyword evidence="3" id="KW-1185">Reference proteome</keyword>
<dbReference type="UniPathway" id="UPA00344"/>
<dbReference type="EMBL" id="KV784353">
    <property type="protein sequence ID" value="OEU22271.1"/>
    <property type="molecule type" value="Genomic_DNA"/>
</dbReference>
<dbReference type="InParanoid" id="A0A1E7FVU0"/>
<dbReference type="SUPFAM" id="SSF54285">
    <property type="entry name" value="MoaD/ThiS"/>
    <property type="match status" value="1"/>
</dbReference>
<gene>
    <name evidence="2" type="ORF">FRACYDRAFT_267217</name>
</gene>
<dbReference type="GO" id="GO:1990133">
    <property type="term" value="C:molybdopterin adenylyltransferase complex"/>
    <property type="evidence" value="ECO:0007669"/>
    <property type="project" value="TreeGrafter"/>
</dbReference>
<dbReference type="PANTHER" id="PTHR33359:SF1">
    <property type="entry name" value="MOLYBDOPTERIN SYNTHASE SULFUR CARRIER SUBUNIT"/>
    <property type="match status" value="1"/>
</dbReference>
<dbReference type="KEGG" id="fcy:FRACYDRAFT_267217"/>
<dbReference type="CDD" id="cd00754">
    <property type="entry name" value="Ubl_MoaD"/>
    <property type="match status" value="1"/>
</dbReference>
<dbReference type="AlphaFoldDB" id="A0A1E7FVU0"/>
<dbReference type="InterPro" id="IPR012675">
    <property type="entry name" value="Beta-grasp_dom_sf"/>
</dbReference>
<protein>
    <recommendedName>
        <fullName evidence="4">Molybdopterin synthase sulfur carrier subunit</fullName>
    </recommendedName>
</protein>
<evidence type="ECO:0000256" key="1">
    <source>
        <dbReference type="ARBA" id="ARBA00022741"/>
    </source>
</evidence>
<dbReference type="Pfam" id="PF02597">
    <property type="entry name" value="ThiS"/>
    <property type="match status" value="1"/>
</dbReference>
<dbReference type="InterPro" id="IPR044672">
    <property type="entry name" value="MOCS2A"/>
</dbReference>
<evidence type="ECO:0000313" key="2">
    <source>
        <dbReference type="EMBL" id="OEU22271.1"/>
    </source>
</evidence>
<dbReference type="PANTHER" id="PTHR33359">
    <property type="entry name" value="MOLYBDOPTERIN SYNTHASE SULFUR CARRIER SUBUNIT"/>
    <property type="match status" value="1"/>
</dbReference>
<name>A0A1E7FVU0_9STRA</name>
<dbReference type="InterPro" id="IPR003749">
    <property type="entry name" value="ThiS/MoaD-like"/>
</dbReference>
<dbReference type="Proteomes" id="UP000095751">
    <property type="component" value="Unassembled WGS sequence"/>
</dbReference>
<evidence type="ECO:0008006" key="4">
    <source>
        <dbReference type="Google" id="ProtNLM"/>
    </source>
</evidence>
<sequence length="89" mass="9565">MISIQVLFFASAREAAGDISKKCIELTPDEANTSSLRRLLALEYPGLASMVKDEENLTLALNEEYVTRGQVLALKDGDTIALIPPISGG</sequence>
<dbReference type="GO" id="GO:0006777">
    <property type="term" value="P:Mo-molybdopterin cofactor biosynthetic process"/>
    <property type="evidence" value="ECO:0007669"/>
    <property type="project" value="InterPro"/>
</dbReference>
<dbReference type="InterPro" id="IPR016155">
    <property type="entry name" value="Mopterin_synth/thiamin_S_b"/>
</dbReference>
<evidence type="ECO:0000313" key="3">
    <source>
        <dbReference type="Proteomes" id="UP000095751"/>
    </source>
</evidence>
<dbReference type="Gene3D" id="3.10.20.30">
    <property type="match status" value="1"/>
</dbReference>